<keyword evidence="1" id="KW-0472">Membrane</keyword>
<evidence type="ECO:0000313" key="2">
    <source>
        <dbReference type="EMBL" id="EXU75895.1"/>
    </source>
</evidence>
<dbReference type="PATRIC" id="fig|69222.5.peg.1815"/>
<proteinExistence type="predicted"/>
<name>A0A014NPZ3_9GAMM</name>
<keyword evidence="1" id="KW-1133">Transmembrane helix</keyword>
<dbReference type="RefSeq" id="WP_034936409.1">
    <property type="nucleotide sequence ID" value="NZ_JFHN01000043.1"/>
</dbReference>
<protein>
    <submittedName>
        <fullName evidence="2">Uncharacterized protein</fullName>
    </submittedName>
</protein>
<sequence>MARHIAPGYCVVKRPGTLDYHINKIMSFYYTFLTGTGFTVFICFMGLIINLTHPNTATPAAQ</sequence>
<organism evidence="2 3">
    <name type="scientific">Erwinia mallotivora</name>
    <dbReference type="NCBI Taxonomy" id="69222"/>
    <lineage>
        <taxon>Bacteria</taxon>
        <taxon>Pseudomonadati</taxon>
        <taxon>Pseudomonadota</taxon>
        <taxon>Gammaproteobacteria</taxon>
        <taxon>Enterobacterales</taxon>
        <taxon>Erwiniaceae</taxon>
        <taxon>Erwinia</taxon>
    </lineage>
</organism>
<keyword evidence="3" id="KW-1185">Reference proteome</keyword>
<gene>
    <name evidence="2" type="ORF">BG55_08805</name>
</gene>
<keyword evidence="1" id="KW-0812">Transmembrane</keyword>
<evidence type="ECO:0000313" key="3">
    <source>
        <dbReference type="Proteomes" id="UP000019918"/>
    </source>
</evidence>
<dbReference type="Proteomes" id="UP000019918">
    <property type="component" value="Unassembled WGS sequence"/>
</dbReference>
<evidence type="ECO:0000256" key="1">
    <source>
        <dbReference type="SAM" id="Phobius"/>
    </source>
</evidence>
<dbReference type="EMBL" id="JFHN01000043">
    <property type="protein sequence ID" value="EXU75895.1"/>
    <property type="molecule type" value="Genomic_DNA"/>
</dbReference>
<feature type="transmembrane region" description="Helical" evidence="1">
    <location>
        <begin position="28"/>
        <end position="49"/>
    </location>
</feature>
<dbReference type="AlphaFoldDB" id="A0A014NPZ3"/>
<comment type="caution">
    <text evidence="2">The sequence shown here is derived from an EMBL/GenBank/DDBJ whole genome shotgun (WGS) entry which is preliminary data.</text>
</comment>
<reference evidence="2 3" key="1">
    <citation type="submission" date="2014-02" db="EMBL/GenBank/DDBJ databases">
        <title>Draft genome of Erwinia mallotivora strain BT-MARDI, a papaya dieback pathogen.</title>
        <authorList>
            <person name="Redzuan R."/>
            <person name="Abu Bakar N."/>
            <person name="Badrun R."/>
            <person name="Mohd Raih M.F."/>
            <person name="Rozano L."/>
            <person name="Mat Amin N."/>
        </authorList>
    </citation>
    <scope>NUCLEOTIDE SEQUENCE [LARGE SCALE GENOMIC DNA]</scope>
    <source>
        <strain evidence="2 3">BT-MARDI</strain>
    </source>
</reference>
<accession>A0A014NPZ3</accession>